<protein>
    <submittedName>
        <fullName evidence="2">Uncharacterized protein</fullName>
    </submittedName>
</protein>
<gene>
    <name evidence="2" type="ORF">IT779_29100</name>
</gene>
<evidence type="ECO:0000313" key="2">
    <source>
        <dbReference type="EMBL" id="MBH0780336.1"/>
    </source>
</evidence>
<dbReference type="Proteomes" id="UP000655751">
    <property type="component" value="Unassembled WGS sequence"/>
</dbReference>
<reference evidence="2" key="1">
    <citation type="submission" date="2020-11" db="EMBL/GenBank/DDBJ databases">
        <title>Nocardia NEAU-351.nov., a novel actinomycete isolated from the cow dung.</title>
        <authorList>
            <person name="Zhang X."/>
        </authorList>
    </citation>
    <scope>NUCLEOTIDE SEQUENCE</scope>
    <source>
        <strain evidence="2">NEAU-351</strain>
    </source>
</reference>
<organism evidence="2 3">
    <name type="scientific">Nocardia bovistercoris</name>
    <dbReference type="NCBI Taxonomy" id="2785916"/>
    <lineage>
        <taxon>Bacteria</taxon>
        <taxon>Bacillati</taxon>
        <taxon>Actinomycetota</taxon>
        <taxon>Actinomycetes</taxon>
        <taxon>Mycobacteriales</taxon>
        <taxon>Nocardiaceae</taxon>
        <taxon>Nocardia</taxon>
    </lineage>
</organism>
<name>A0A931N6C1_9NOCA</name>
<dbReference type="AlphaFoldDB" id="A0A931N6C1"/>
<dbReference type="EMBL" id="JADMLG010000015">
    <property type="protein sequence ID" value="MBH0780336.1"/>
    <property type="molecule type" value="Genomic_DNA"/>
</dbReference>
<evidence type="ECO:0000256" key="1">
    <source>
        <dbReference type="SAM" id="MobiDB-lite"/>
    </source>
</evidence>
<evidence type="ECO:0000313" key="3">
    <source>
        <dbReference type="Proteomes" id="UP000655751"/>
    </source>
</evidence>
<proteinExistence type="predicted"/>
<feature type="region of interest" description="Disordered" evidence="1">
    <location>
        <begin position="1"/>
        <end position="20"/>
    </location>
</feature>
<keyword evidence="3" id="KW-1185">Reference proteome</keyword>
<comment type="caution">
    <text evidence="2">The sequence shown here is derived from an EMBL/GenBank/DDBJ whole genome shotgun (WGS) entry which is preliminary data.</text>
</comment>
<sequence length="66" mass="7241">MQVEHFGGSGRNKNALPGERPDHLPIAAKVWDISAQYGYGSTGKTVIEALYQAVKDLETEVQQLRA</sequence>
<accession>A0A931N6C1</accession>